<dbReference type="GO" id="GO:0046914">
    <property type="term" value="F:transition metal ion binding"/>
    <property type="evidence" value="ECO:0007669"/>
    <property type="project" value="InterPro"/>
</dbReference>
<dbReference type="Gene3D" id="1.10.10.10">
    <property type="entry name" value="Winged helix-like DNA-binding domain superfamily/Winged helix DNA-binding domain"/>
    <property type="match status" value="1"/>
</dbReference>
<dbReference type="Gene3D" id="2.30.30.90">
    <property type="match status" value="1"/>
</dbReference>
<dbReference type="InterPro" id="IPR008988">
    <property type="entry name" value="Transcriptional_repressor_C"/>
</dbReference>
<dbReference type="InterPro" id="IPR050536">
    <property type="entry name" value="DtxR_MntR_Metal-Reg"/>
</dbReference>
<dbReference type="PANTHER" id="PTHR33238:SF11">
    <property type="entry name" value="TRANSCRIPTIONAL REGULATOR MNTR"/>
    <property type="match status" value="1"/>
</dbReference>
<dbReference type="InterPro" id="IPR022689">
    <property type="entry name" value="Iron_dep_repressor"/>
</dbReference>
<dbReference type="InterPro" id="IPR038157">
    <property type="entry name" value="FeoA_core_dom"/>
</dbReference>
<protein>
    <submittedName>
        <fullName evidence="5">Iron-dependent repressor</fullName>
    </submittedName>
</protein>
<reference evidence="5" key="1">
    <citation type="submission" date="2015-12" db="EMBL/GenBank/DDBJ databases">
        <authorList>
            <person name="Shamseldin A."/>
            <person name="Moawad H."/>
            <person name="Abd El-Rahim W.M."/>
            <person name="Sadowsky M.J."/>
        </authorList>
    </citation>
    <scope>NUCLEOTIDE SEQUENCE</scope>
</reference>
<dbReference type="GO" id="GO:0003700">
    <property type="term" value="F:DNA-binding transcription factor activity"/>
    <property type="evidence" value="ECO:0007669"/>
    <property type="project" value="InterPro"/>
</dbReference>
<dbReference type="SMART" id="SM00529">
    <property type="entry name" value="HTH_DTXR"/>
    <property type="match status" value="1"/>
</dbReference>
<comment type="subcellular location">
    <subcellularLocation>
        <location evidence="1">Cytoplasm</location>
    </subcellularLocation>
</comment>
<dbReference type="SMART" id="SM00899">
    <property type="entry name" value="FeoA"/>
    <property type="match status" value="1"/>
</dbReference>
<organism evidence="5">
    <name type="scientific">uncultured Nitrospirota bacterium</name>
    <dbReference type="NCBI Taxonomy" id="170969"/>
    <lineage>
        <taxon>Bacteria</taxon>
        <taxon>Pseudomonadati</taxon>
        <taxon>Nitrospirota</taxon>
        <taxon>environmental samples</taxon>
    </lineage>
</organism>
<evidence type="ECO:0000259" key="4">
    <source>
        <dbReference type="SMART" id="SM00899"/>
    </source>
</evidence>
<dbReference type="GO" id="GO:0005737">
    <property type="term" value="C:cytoplasm"/>
    <property type="evidence" value="ECO:0007669"/>
    <property type="project" value="UniProtKB-SubCell"/>
</dbReference>
<dbReference type="AlphaFoldDB" id="A0A142BTT0"/>
<dbReference type="InterPro" id="IPR001367">
    <property type="entry name" value="Fe_dep_repressor"/>
</dbReference>
<proteinExistence type="predicted"/>
<evidence type="ECO:0000256" key="3">
    <source>
        <dbReference type="ARBA" id="ARBA00023004"/>
    </source>
</evidence>
<dbReference type="InterPro" id="IPR007167">
    <property type="entry name" value="Fe-transptr_FeoA-like"/>
</dbReference>
<name>A0A142BTT0_9BACT</name>
<dbReference type="SUPFAM" id="SSF47979">
    <property type="entry name" value="Iron-dependent repressor protein, dimerization domain"/>
    <property type="match status" value="1"/>
</dbReference>
<accession>A0A142BTT0</accession>
<comment type="subunit">
    <text evidence="2">Homodimer.</text>
</comment>
<dbReference type="Pfam" id="PF04023">
    <property type="entry name" value="FeoA"/>
    <property type="match status" value="1"/>
</dbReference>
<evidence type="ECO:0000313" key="5">
    <source>
        <dbReference type="EMBL" id="AMP41518.1"/>
    </source>
</evidence>
<dbReference type="SUPFAM" id="SSF50037">
    <property type="entry name" value="C-terminal domain of transcriptional repressors"/>
    <property type="match status" value="1"/>
</dbReference>
<dbReference type="GO" id="GO:0046983">
    <property type="term" value="F:protein dimerization activity"/>
    <property type="evidence" value="ECO:0007669"/>
    <property type="project" value="InterPro"/>
</dbReference>
<dbReference type="InterPro" id="IPR036421">
    <property type="entry name" value="Fe_dep_repressor_sf"/>
</dbReference>
<dbReference type="Pfam" id="PF02742">
    <property type="entry name" value="Fe_dep_repr_C"/>
    <property type="match status" value="1"/>
</dbReference>
<evidence type="ECO:0000256" key="2">
    <source>
        <dbReference type="ARBA" id="ARBA00011738"/>
    </source>
</evidence>
<keyword evidence="3" id="KW-0408">Iron</keyword>
<dbReference type="PANTHER" id="PTHR33238">
    <property type="entry name" value="IRON (METAL) DEPENDENT REPRESSOR, DTXR FAMILY"/>
    <property type="match status" value="1"/>
</dbReference>
<sequence length="244" mass="27130">MKSRLEKDEYLEALWCMQEDGKTSMADMKCELEKDLDSEALDMLVDEDMAKFSADKSGIALTEKGAAHARRIIRAHRLAERLMYDAMGMGMDFEKGACEFEHIISDVLVNSICIMLGHPKECPHGLPIPPGDCCINSVTTIESAVTPLSDMKIGQSARIAYMNCGEDHEMHRLNGLQIRPGSTIKLHQTYPSFVVECEGSNIAIDEEIAHHICVWQLGATKAPSHTVEVEAPKKQGILNKLFKK</sequence>
<feature type="domain" description="Ferrous iron transporter FeoA-like" evidence="4">
    <location>
        <begin position="146"/>
        <end position="216"/>
    </location>
</feature>
<dbReference type="EMBL" id="KU221504">
    <property type="protein sequence ID" value="AMP41518.1"/>
    <property type="molecule type" value="Genomic_DNA"/>
</dbReference>
<evidence type="ECO:0000256" key="1">
    <source>
        <dbReference type="ARBA" id="ARBA00004496"/>
    </source>
</evidence>
<dbReference type="InterPro" id="IPR036388">
    <property type="entry name" value="WH-like_DNA-bd_sf"/>
</dbReference>